<evidence type="ECO:0000259" key="8">
    <source>
        <dbReference type="PROSITE" id="PS50850"/>
    </source>
</evidence>
<evidence type="ECO:0000256" key="2">
    <source>
        <dbReference type="ARBA" id="ARBA00022475"/>
    </source>
</evidence>
<dbReference type="PANTHER" id="PTHR43124:SF3">
    <property type="entry name" value="CHLORAMPHENICOL EFFLUX PUMP RV0191"/>
    <property type="match status" value="1"/>
</dbReference>
<dbReference type="PANTHER" id="PTHR43124">
    <property type="entry name" value="PURINE EFFLUX PUMP PBUE"/>
    <property type="match status" value="1"/>
</dbReference>
<evidence type="ECO:0000256" key="7">
    <source>
        <dbReference type="SAM" id="SignalP"/>
    </source>
</evidence>
<dbReference type="PROSITE" id="PS50850">
    <property type="entry name" value="MFS"/>
    <property type="match status" value="1"/>
</dbReference>
<dbReference type="Gene3D" id="1.20.1250.20">
    <property type="entry name" value="MFS general substrate transporter like domains"/>
    <property type="match status" value="1"/>
</dbReference>
<dbReference type="Pfam" id="PF07690">
    <property type="entry name" value="MFS_1"/>
    <property type="match status" value="1"/>
</dbReference>
<feature type="transmembrane region" description="Helical" evidence="6">
    <location>
        <begin position="102"/>
        <end position="126"/>
    </location>
</feature>
<sequence>MTVPTATSARAGLLLLCAGRMLQASAATLWAGSMVRMMAEWNLSAAQAGAVQSAWTLGYMVSLCGTGFIADRVGPRRVVLASAVLTAAAMLVFAWFSNGPALTALLYGLVGLCAGGSYSPALQLVAGNAQPHIRGRSMGMFIGAASLGYGLSLLLVALLASRWSWPETSALVAGLVTLGALLTMVALTRLKPDAVAPAQREHALRTTLRETLHDKPALFSSAAYAAHCWELMALWAWLPAYLAFVVGHAGLNPEHGLFIAALSHVVSVAGSLLGGSASDRYGRVRVMMLATCASLCCSFLFGWMASAPVWMLLVFAALYNLLAIADSSVYSTALCDVVPASRLGTAFAVRSLMGFGAGAISPWLFGMVLDWGQRTFALPASGWTLAWTLVGVGALAGPWSIRRFHQLSGKAVPGR</sequence>
<accession>A0ABU2ELT6</accession>
<dbReference type="InterPro" id="IPR036259">
    <property type="entry name" value="MFS_trans_sf"/>
</dbReference>
<evidence type="ECO:0000313" key="10">
    <source>
        <dbReference type="Proteomes" id="UP001246576"/>
    </source>
</evidence>
<evidence type="ECO:0000256" key="3">
    <source>
        <dbReference type="ARBA" id="ARBA00022692"/>
    </source>
</evidence>
<dbReference type="InterPro" id="IPR020846">
    <property type="entry name" value="MFS_dom"/>
</dbReference>
<feature type="domain" description="Major facilitator superfamily (MFS) profile" evidence="8">
    <location>
        <begin position="12"/>
        <end position="405"/>
    </location>
</feature>
<evidence type="ECO:0000313" key="9">
    <source>
        <dbReference type="EMBL" id="MDR9849105.1"/>
    </source>
</evidence>
<feature type="chain" id="PRO_5045371306" evidence="7">
    <location>
        <begin position="27"/>
        <end position="415"/>
    </location>
</feature>
<dbReference type="SUPFAM" id="SSF103473">
    <property type="entry name" value="MFS general substrate transporter"/>
    <property type="match status" value="1"/>
</dbReference>
<feature type="signal peptide" evidence="7">
    <location>
        <begin position="1"/>
        <end position="26"/>
    </location>
</feature>
<feature type="transmembrane region" description="Helical" evidence="6">
    <location>
        <begin position="50"/>
        <end position="70"/>
    </location>
</feature>
<keyword evidence="7" id="KW-0732">Signal</keyword>
<feature type="transmembrane region" description="Helical" evidence="6">
    <location>
        <begin position="286"/>
        <end position="304"/>
    </location>
</feature>
<keyword evidence="2" id="KW-1003">Cell membrane</keyword>
<feature type="transmembrane region" description="Helical" evidence="6">
    <location>
        <begin position="347"/>
        <end position="368"/>
    </location>
</feature>
<organism evidence="9 10">
    <name type="scientific">Herbaspirillum huttiense subsp. lycopersici</name>
    <dbReference type="NCBI Taxonomy" id="3074428"/>
    <lineage>
        <taxon>Bacteria</taxon>
        <taxon>Pseudomonadati</taxon>
        <taxon>Pseudomonadota</taxon>
        <taxon>Betaproteobacteria</taxon>
        <taxon>Burkholderiales</taxon>
        <taxon>Oxalobacteraceae</taxon>
        <taxon>Herbaspirillum</taxon>
    </lineage>
</organism>
<comment type="subcellular location">
    <subcellularLocation>
        <location evidence="1">Cell membrane</location>
        <topology evidence="1">Multi-pass membrane protein</topology>
    </subcellularLocation>
</comment>
<feature type="transmembrane region" description="Helical" evidence="6">
    <location>
        <begin position="138"/>
        <end position="159"/>
    </location>
</feature>
<keyword evidence="5 6" id="KW-0472">Membrane</keyword>
<keyword evidence="3 6" id="KW-0812">Transmembrane</keyword>
<feature type="transmembrane region" description="Helical" evidence="6">
    <location>
        <begin position="171"/>
        <end position="190"/>
    </location>
</feature>
<feature type="transmembrane region" description="Helical" evidence="6">
    <location>
        <begin position="310"/>
        <end position="335"/>
    </location>
</feature>
<dbReference type="Proteomes" id="UP001246576">
    <property type="component" value="Unassembled WGS sequence"/>
</dbReference>
<gene>
    <name evidence="9" type="ORF">RI048_12815</name>
</gene>
<evidence type="ECO:0000256" key="4">
    <source>
        <dbReference type="ARBA" id="ARBA00022989"/>
    </source>
</evidence>
<dbReference type="EMBL" id="JAVLSJ010000006">
    <property type="protein sequence ID" value="MDR9849105.1"/>
    <property type="molecule type" value="Genomic_DNA"/>
</dbReference>
<protein>
    <submittedName>
        <fullName evidence="9">MFS transporter</fullName>
    </submittedName>
</protein>
<evidence type="ECO:0000256" key="1">
    <source>
        <dbReference type="ARBA" id="ARBA00004651"/>
    </source>
</evidence>
<feature type="transmembrane region" description="Helical" evidence="6">
    <location>
        <begin position="380"/>
        <end position="401"/>
    </location>
</feature>
<dbReference type="InterPro" id="IPR011701">
    <property type="entry name" value="MFS"/>
</dbReference>
<reference evidence="9" key="1">
    <citation type="submission" date="2023-09" db="EMBL/GenBank/DDBJ databases">
        <title>Description of first Herbaspirillum huttiense subsp. nephrolepsisexaltata and Herbaspirillum huttiense subsp. lycopersicon.</title>
        <authorList>
            <person name="Poudel M."/>
            <person name="Sharma A."/>
            <person name="Goss E."/>
            <person name="Tapia J.H."/>
            <person name="Harmon C.M."/>
            <person name="Jones J.B."/>
        </authorList>
    </citation>
    <scope>NUCLEOTIDE SEQUENCE</scope>
    <source>
        <strain evidence="9">SE1</strain>
    </source>
</reference>
<keyword evidence="10" id="KW-1185">Reference proteome</keyword>
<feature type="transmembrane region" description="Helical" evidence="6">
    <location>
        <begin position="231"/>
        <end position="251"/>
    </location>
</feature>
<feature type="transmembrane region" description="Helical" evidence="6">
    <location>
        <begin position="77"/>
        <end position="96"/>
    </location>
</feature>
<keyword evidence="4 6" id="KW-1133">Transmembrane helix</keyword>
<dbReference type="InterPro" id="IPR050189">
    <property type="entry name" value="MFS_Efflux_Transporters"/>
</dbReference>
<dbReference type="RefSeq" id="WP_209569429.1">
    <property type="nucleotide sequence ID" value="NZ_JAVLSJ010000006.1"/>
</dbReference>
<evidence type="ECO:0000256" key="5">
    <source>
        <dbReference type="ARBA" id="ARBA00023136"/>
    </source>
</evidence>
<feature type="transmembrane region" description="Helical" evidence="6">
    <location>
        <begin position="257"/>
        <end position="274"/>
    </location>
</feature>
<name>A0ABU2ELT6_9BURK</name>
<comment type="caution">
    <text evidence="9">The sequence shown here is derived from an EMBL/GenBank/DDBJ whole genome shotgun (WGS) entry which is preliminary data.</text>
</comment>
<proteinExistence type="predicted"/>
<evidence type="ECO:0000256" key="6">
    <source>
        <dbReference type="SAM" id="Phobius"/>
    </source>
</evidence>